<sequence length="321" mass="36859">MAPASGFSCDISTLISLRVLCMPTIGMLVSSSIRHLKHLRYLDLSHSGIKLLPKSLCSLLNLQTLNLKNCFALRKLPNRMRCLKNLRHLYLNNSAISCLKNLRHLYLNNCIMLSQMPPDIGQISCLKTLSLFIVGKMRGCHLAELKGLNLGEELRVTHLNRVGNLMDAQEANLVGKPNLRRLEVSWEFDSELESQEKVEKVFEALQPHPNLEILMIEGYKGAKFPVWMNYQILSNVVSITLSGCDNCRQLPPLWQIPRLRYLKIKKLIHLKYIDPSFQGDKVMRKFPSLEELIIHNLLRLQRLSRQDGSELFPMSYDTRNL</sequence>
<dbReference type="EMBL" id="CM047747">
    <property type="protein sequence ID" value="KAJ0018007.1"/>
    <property type="molecule type" value="Genomic_DNA"/>
</dbReference>
<organism evidence="1 2">
    <name type="scientific">Pistacia integerrima</name>
    <dbReference type="NCBI Taxonomy" id="434235"/>
    <lineage>
        <taxon>Eukaryota</taxon>
        <taxon>Viridiplantae</taxon>
        <taxon>Streptophyta</taxon>
        <taxon>Embryophyta</taxon>
        <taxon>Tracheophyta</taxon>
        <taxon>Spermatophyta</taxon>
        <taxon>Magnoliopsida</taxon>
        <taxon>eudicotyledons</taxon>
        <taxon>Gunneridae</taxon>
        <taxon>Pentapetalae</taxon>
        <taxon>rosids</taxon>
        <taxon>malvids</taxon>
        <taxon>Sapindales</taxon>
        <taxon>Anacardiaceae</taxon>
        <taxon>Pistacia</taxon>
    </lineage>
</organism>
<proteinExistence type="predicted"/>
<name>A0ACC0XJV0_9ROSI</name>
<accession>A0ACC0XJV0</accession>
<evidence type="ECO:0000313" key="1">
    <source>
        <dbReference type="EMBL" id="KAJ0018007.1"/>
    </source>
</evidence>
<evidence type="ECO:0000313" key="2">
    <source>
        <dbReference type="Proteomes" id="UP001163603"/>
    </source>
</evidence>
<protein>
    <submittedName>
        <fullName evidence="1">Uncharacterized protein</fullName>
    </submittedName>
</protein>
<comment type="caution">
    <text evidence="1">The sequence shown here is derived from an EMBL/GenBank/DDBJ whole genome shotgun (WGS) entry which is preliminary data.</text>
</comment>
<reference evidence="2" key="1">
    <citation type="journal article" date="2023" name="G3 (Bethesda)">
        <title>Genome assembly and association tests identify interacting loci associated with vigor, precocity, and sex in interspecific pistachio rootstocks.</title>
        <authorList>
            <person name="Palmer W."/>
            <person name="Jacygrad E."/>
            <person name="Sagayaradj S."/>
            <person name="Cavanaugh K."/>
            <person name="Han R."/>
            <person name="Bertier L."/>
            <person name="Beede B."/>
            <person name="Kafkas S."/>
            <person name="Golino D."/>
            <person name="Preece J."/>
            <person name="Michelmore R."/>
        </authorList>
    </citation>
    <scope>NUCLEOTIDE SEQUENCE [LARGE SCALE GENOMIC DNA]</scope>
</reference>
<dbReference type="Proteomes" id="UP001163603">
    <property type="component" value="Chromosome 12"/>
</dbReference>
<keyword evidence="2" id="KW-1185">Reference proteome</keyword>
<gene>
    <name evidence="1" type="ORF">Pint_10035</name>
</gene>